<dbReference type="RefSeq" id="WP_148578834.1">
    <property type="nucleotide sequence ID" value="NZ_SDKK01000008.1"/>
</dbReference>
<dbReference type="GO" id="GO:0005576">
    <property type="term" value="C:extracellular region"/>
    <property type="evidence" value="ECO:0007669"/>
    <property type="project" value="UniProtKB-SubCell"/>
</dbReference>
<dbReference type="InterPro" id="IPR011330">
    <property type="entry name" value="Glyco_hydro/deAcase_b/a-brl"/>
</dbReference>
<keyword evidence="5" id="KW-1185">Reference proteome</keyword>
<evidence type="ECO:0000313" key="5">
    <source>
        <dbReference type="Proteomes" id="UP000389128"/>
    </source>
</evidence>
<evidence type="ECO:0000256" key="1">
    <source>
        <dbReference type="ARBA" id="ARBA00004613"/>
    </source>
</evidence>
<dbReference type="PROSITE" id="PS51677">
    <property type="entry name" value="NODB"/>
    <property type="match status" value="1"/>
</dbReference>
<proteinExistence type="predicted"/>
<organism evidence="4 5">
    <name type="scientific">Zoogloea oleivorans</name>
    <dbReference type="NCBI Taxonomy" id="1552750"/>
    <lineage>
        <taxon>Bacteria</taxon>
        <taxon>Pseudomonadati</taxon>
        <taxon>Pseudomonadota</taxon>
        <taxon>Betaproteobacteria</taxon>
        <taxon>Rhodocyclales</taxon>
        <taxon>Zoogloeaceae</taxon>
        <taxon>Zoogloea</taxon>
    </lineage>
</organism>
<dbReference type="Proteomes" id="UP000389128">
    <property type="component" value="Unassembled WGS sequence"/>
</dbReference>
<dbReference type="PANTHER" id="PTHR34216">
    <property type="match status" value="1"/>
</dbReference>
<dbReference type="EMBL" id="SDKK01000008">
    <property type="protein sequence ID" value="TYC58774.1"/>
    <property type="molecule type" value="Genomic_DNA"/>
</dbReference>
<name>A0A6C2CYS7_9RHOO</name>
<dbReference type="InterPro" id="IPR051398">
    <property type="entry name" value="Polysacch_Deacetylase"/>
</dbReference>
<sequence length="334" mass="36868">MASLNRTVSLATEGIASLVSGNSKRLTVLIFHRVLPGPDPLAPGEMYAERFDALVGMLVRLFNVLPMDEALARWKKGSLPARALAITFDDGYADNFTIACPILVKHGVKATFFVASGFLNGGIMWNDVAREALRAYKGDEIDLEWLDLGTRSVVTDHERQVLVEELLLKLKYRSLEGRSEALARILDETGVVIPKDLMLSTAQLRGLRDAGMEVGGHTSSHPILAVLPDAEARRQIADDRARLSELLGQAPRFFAYPNGRPDNDYKAGHADIVRDLGYEAAFTTSFGSVGPESGVFELPRFTPWDKPLWRFSLRLAHNYFRGHSRQLLPGSVAP</sequence>
<comment type="subcellular location">
    <subcellularLocation>
        <location evidence="1">Secreted</location>
    </subcellularLocation>
</comment>
<dbReference type="AlphaFoldDB" id="A0A6C2CYS7"/>
<dbReference type="SUPFAM" id="SSF88713">
    <property type="entry name" value="Glycoside hydrolase/deacetylase"/>
    <property type="match status" value="1"/>
</dbReference>
<dbReference type="OrthoDB" id="9814639at2"/>
<accession>A0A6C2CYS7</accession>
<evidence type="ECO:0000259" key="3">
    <source>
        <dbReference type="PROSITE" id="PS51677"/>
    </source>
</evidence>
<dbReference type="Gene3D" id="3.20.20.370">
    <property type="entry name" value="Glycoside hydrolase/deacetylase"/>
    <property type="match status" value="1"/>
</dbReference>
<dbReference type="GO" id="GO:0005975">
    <property type="term" value="P:carbohydrate metabolic process"/>
    <property type="evidence" value="ECO:0007669"/>
    <property type="project" value="InterPro"/>
</dbReference>
<evidence type="ECO:0000313" key="4">
    <source>
        <dbReference type="EMBL" id="TYC58774.1"/>
    </source>
</evidence>
<gene>
    <name evidence="4" type="ORF">ETQ85_09575</name>
</gene>
<feature type="domain" description="NodB homology" evidence="3">
    <location>
        <begin position="82"/>
        <end position="334"/>
    </location>
</feature>
<dbReference type="PANTHER" id="PTHR34216:SF3">
    <property type="entry name" value="POLY-BETA-1,6-N-ACETYL-D-GLUCOSAMINE N-DEACETYLASE"/>
    <property type="match status" value="1"/>
</dbReference>
<dbReference type="CDD" id="cd10918">
    <property type="entry name" value="CE4_NodB_like_5s_6s"/>
    <property type="match status" value="1"/>
</dbReference>
<dbReference type="InterPro" id="IPR002509">
    <property type="entry name" value="NODB_dom"/>
</dbReference>
<dbReference type="Pfam" id="PF01522">
    <property type="entry name" value="Polysacc_deac_1"/>
    <property type="match status" value="2"/>
</dbReference>
<keyword evidence="2" id="KW-0732">Signal</keyword>
<dbReference type="GO" id="GO:0016810">
    <property type="term" value="F:hydrolase activity, acting on carbon-nitrogen (but not peptide) bonds"/>
    <property type="evidence" value="ECO:0007669"/>
    <property type="project" value="InterPro"/>
</dbReference>
<comment type="caution">
    <text evidence="4">The sequence shown here is derived from an EMBL/GenBank/DDBJ whole genome shotgun (WGS) entry which is preliminary data.</text>
</comment>
<protein>
    <submittedName>
        <fullName evidence="4">Polysaccharide deacetylase family protein</fullName>
    </submittedName>
</protein>
<reference evidence="4 5" key="1">
    <citation type="submission" date="2019-01" db="EMBL/GenBank/DDBJ databases">
        <title>Zoogloea oleivorans genome sequencing and assembly.</title>
        <authorList>
            <person name="Tancsics A."/>
            <person name="Farkas M."/>
            <person name="Kriszt B."/>
            <person name="Maroti G."/>
            <person name="Horvath B."/>
        </authorList>
    </citation>
    <scope>NUCLEOTIDE SEQUENCE [LARGE SCALE GENOMIC DNA]</scope>
    <source>
        <strain evidence="4 5">Buc</strain>
    </source>
</reference>
<evidence type="ECO:0000256" key="2">
    <source>
        <dbReference type="ARBA" id="ARBA00022729"/>
    </source>
</evidence>